<keyword evidence="3" id="KW-1185">Reference proteome</keyword>
<dbReference type="Proteomes" id="UP001546774">
    <property type="component" value="Unassembled WGS sequence"/>
</dbReference>
<evidence type="ECO:0000259" key="1">
    <source>
        <dbReference type="Pfam" id="PF09012"/>
    </source>
</evidence>
<name>A0ABV1H5K9_9FIRM</name>
<comment type="caution">
    <text evidence="2">The sequence shown here is derived from an EMBL/GenBank/DDBJ whole genome shotgun (WGS) entry which is preliminary data.</text>
</comment>
<gene>
    <name evidence="2" type="ORF">WMO37_05310</name>
</gene>
<dbReference type="EMBL" id="JBBMFS010000003">
    <property type="protein sequence ID" value="MEQ2554437.1"/>
    <property type="molecule type" value="Genomic_DNA"/>
</dbReference>
<proteinExistence type="predicted"/>
<dbReference type="Gene3D" id="2.170.220.10">
    <property type="match status" value="1"/>
</dbReference>
<organism evidence="2 3">
    <name type="scientific">Lachnospira intestinalis</name>
    <dbReference type="NCBI Taxonomy" id="3133158"/>
    <lineage>
        <taxon>Bacteria</taxon>
        <taxon>Bacillati</taxon>
        <taxon>Bacillota</taxon>
        <taxon>Clostridia</taxon>
        <taxon>Lachnospirales</taxon>
        <taxon>Lachnospiraceae</taxon>
        <taxon>Lachnospira</taxon>
    </lineage>
</organism>
<accession>A0ABV1H5K9</accession>
<reference evidence="2" key="1">
    <citation type="submission" date="2024-03" db="EMBL/GenBank/DDBJ databases">
        <title>Human intestinal bacterial collection.</title>
        <authorList>
            <person name="Pauvert C."/>
            <person name="Hitch T.C.A."/>
            <person name="Clavel T."/>
        </authorList>
    </citation>
    <scope>NUCLEOTIDE SEQUENCE [LARGE SCALE GENOMIC DNA]</scope>
    <source>
        <strain evidence="2">CLA-AA-H89B</strain>
    </source>
</reference>
<protein>
    <submittedName>
        <fullName evidence="2">FeoC-like transcriptional regulator</fullName>
    </submittedName>
</protein>
<dbReference type="Pfam" id="PF09012">
    <property type="entry name" value="FeoC"/>
    <property type="match status" value="1"/>
</dbReference>
<feature type="domain" description="Transcriptional regulator HTH-type FeoC" evidence="1">
    <location>
        <begin position="37"/>
        <end position="91"/>
    </location>
</feature>
<evidence type="ECO:0000313" key="3">
    <source>
        <dbReference type="Proteomes" id="UP001546774"/>
    </source>
</evidence>
<dbReference type="InterPro" id="IPR015102">
    <property type="entry name" value="Tscrpt_reg_HTH_FeoC"/>
</dbReference>
<evidence type="ECO:0000313" key="2">
    <source>
        <dbReference type="EMBL" id="MEQ2554437.1"/>
    </source>
</evidence>
<sequence length="136" mass="15624">MDVRNCRQCGKLYNYIGGSYRNLCPSCIKQLEDKFVEIKEYIRDNKVASISEISDKFEVSTKQIEQWVREERLCFADDSPIGLQCECCGATIKTGRYCDKCKGTMANKLDNLYKAPAAAPRTGRDRDNARMRFLDK</sequence>